<reference evidence="1 2" key="1">
    <citation type="journal article" date="2011" name="BMC Genomics">
        <title>Insight into cross-talk between intra-amoebal pathogens.</title>
        <authorList>
            <person name="Gimenez G."/>
            <person name="Bertelli C."/>
            <person name="Moliner C."/>
            <person name="Robert C."/>
            <person name="Raoult D."/>
            <person name="Fournier P.E."/>
            <person name="Greub G."/>
        </authorList>
    </citation>
    <scope>NUCLEOTIDE SEQUENCE [LARGE SCALE GENOMIC DNA]</scope>
    <source>
        <strain evidence="1 2">LLAP12</strain>
    </source>
</reference>
<dbReference type="HOGENOM" id="CLU_873751_0_0_6"/>
<evidence type="ECO:0000313" key="2">
    <source>
        <dbReference type="Proteomes" id="UP000002770"/>
    </source>
</evidence>
<name>G9EKA3_9GAMM</name>
<sequence length="318" mass="36279">MSILNIRLSLQEETIKIFIDEVHLPNEKPKFPADLKQYSSGNIQDYSYRLKAYSILHNMINSSKQSGLDASSQAEKSSMLFWAQTNDSKKLYQQTSSVIELPKTPHLALLWLAYMSSIFNNTRCQTEFLDSSIERAPGTKEDEYPSLSQSIGEYFSHDVKKGQRLKTLIKKILSLSSQSAAYEATRDAIEIMSNRYNDSGKPFIENLSTKHQDELLFDKIGTKTLDVNISLAHRTNDLLGFAQRGLRKGQKIELNYIINHINCMAKERIYNKCLGKKAHDGGKYNHSYTEWDFLRAADFTLLKDGRLSINLSTNARVC</sequence>
<organism evidence="1 2">
    <name type="scientific">Legionella drancourtii LLAP12</name>
    <dbReference type="NCBI Taxonomy" id="658187"/>
    <lineage>
        <taxon>Bacteria</taxon>
        <taxon>Pseudomonadati</taxon>
        <taxon>Pseudomonadota</taxon>
        <taxon>Gammaproteobacteria</taxon>
        <taxon>Legionellales</taxon>
        <taxon>Legionellaceae</taxon>
        <taxon>Legionella</taxon>
    </lineage>
</organism>
<evidence type="ECO:0000313" key="1">
    <source>
        <dbReference type="EMBL" id="EHL32254.1"/>
    </source>
</evidence>
<keyword evidence="2" id="KW-1185">Reference proteome</keyword>
<dbReference type="InParanoid" id="G9EKA3"/>
<gene>
    <name evidence="1" type="ORF">LDG_5627</name>
</gene>
<dbReference type="RefSeq" id="WP_006869600.1">
    <property type="nucleotide sequence ID" value="NZ_JH413801.1"/>
</dbReference>
<dbReference type="Proteomes" id="UP000002770">
    <property type="component" value="Unassembled WGS sequence"/>
</dbReference>
<dbReference type="AlphaFoldDB" id="G9EKA3"/>
<proteinExistence type="predicted"/>
<accession>G9EKA3</accession>
<protein>
    <submittedName>
        <fullName evidence="1">Uncharacterized protein</fullName>
    </submittedName>
</protein>
<dbReference type="EMBL" id="JH413801">
    <property type="protein sequence ID" value="EHL32254.1"/>
    <property type="molecule type" value="Genomic_DNA"/>
</dbReference>